<keyword evidence="1" id="KW-0805">Transcription regulation</keyword>
<dbReference type="Pfam" id="PF12833">
    <property type="entry name" value="HTH_18"/>
    <property type="match status" value="1"/>
</dbReference>
<keyword evidence="6" id="KW-1185">Reference proteome</keyword>
<evidence type="ECO:0000313" key="6">
    <source>
        <dbReference type="Proteomes" id="UP001501600"/>
    </source>
</evidence>
<keyword evidence="3" id="KW-0804">Transcription</keyword>
<evidence type="ECO:0000259" key="4">
    <source>
        <dbReference type="PROSITE" id="PS01124"/>
    </source>
</evidence>
<evidence type="ECO:0000256" key="2">
    <source>
        <dbReference type="ARBA" id="ARBA00023125"/>
    </source>
</evidence>
<dbReference type="SMART" id="SM00342">
    <property type="entry name" value="HTH_ARAC"/>
    <property type="match status" value="1"/>
</dbReference>
<dbReference type="PROSITE" id="PS01124">
    <property type="entry name" value="HTH_ARAC_FAMILY_2"/>
    <property type="match status" value="1"/>
</dbReference>
<dbReference type="InterPro" id="IPR020449">
    <property type="entry name" value="Tscrpt_reg_AraC-type_HTH"/>
</dbReference>
<dbReference type="Proteomes" id="UP001501600">
    <property type="component" value="Unassembled WGS sequence"/>
</dbReference>
<sequence length="350" mass="39707">MSKREGVSMDYIEVLLSHARQQGYDVVSLLSASGITESMLTQQNDLPVRQFGRLYQRLVNLAQDDSFGLLTGGKTPNGMFRMMCYCIAHCATLEDALHRCSEFYEICKGPTIKPHLSVSGETAHFHFVALKTLPAGTLKNVVSNESPTLIRTTLSIWHHFMSWMIGRRLPLQRACFTFAEQPNRQDYEWLFQSDLRFAMADNRLEFDARWLKQPLVQGEAAWRGFLKTAPYQLMVMVNGDSSVSARIRALFGRDFSRPLPSLSTVASQLGMSDRTLRRHLAEEGTSYTRLKHACRKEAALDYLSCPDLSIFDVARLVGFDDPSPFIRAFRQWEGVTPGDYRKSLLKGSMV</sequence>
<reference evidence="6" key="1">
    <citation type="journal article" date="2019" name="Int. J. Syst. Evol. Microbiol.">
        <title>The Global Catalogue of Microorganisms (GCM) 10K type strain sequencing project: providing services to taxonomists for standard genome sequencing and annotation.</title>
        <authorList>
            <consortium name="The Broad Institute Genomics Platform"/>
            <consortium name="The Broad Institute Genome Sequencing Center for Infectious Disease"/>
            <person name="Wu L."/>
            <person name="Ma J."/>
        </authorList>
    </citation>
    <scope>NUCLEOTIDE SEQUENCE [LARGE SCALE GENOMIC DNA]</scope>
    <source>
        <strain evidence="6">JCM 18720</strain>
    </source>
</reference>
<comment type="caution">
    <text evidence="5">The sequence shown here is derived from an EMBL/GenBank/DDBJ whole genome shotgun (WGS) entry which is preliminary data.</text>
</comment>
<keyword evidence="2" id="KW-0238">DNA-binding</keyword>
<dbReference type="SUPFAM" id="SSF46689">
    <property type="entry name" value="Homeodomain-like"/>
    <property type="match status" value="1"/>
</dbReference>
<feature type="domain" description="HTH araC/xylS-type" evidence="4">
    <location>
        <begin position="245"/>
        <end position="343"/>
    </location>
</feature>
<evidence type="ECO:0000313" key="5">
    <source>
        <dbReference type="EMBL" id="GAA5186613.1"/>
    </source>
</evidence>
<organism evidence="5 6">
    <name type="scientific">Ferrimonas gelatinilytica</name>
    <dbReference type="NCBI Taxonomy" id="1255257"/>
    <lineage>
        <taxon>Bacteria</taxon>
        <taxon>Pseudomonadati</taxon>
        <taxon>Pseudomonadota</taxon>
        <taxon>Gammaproteobacteria</taxon>
        <taxon>Alteromonadales</taxon>
        <taxon>Ferrimonadaceae</taxon>
        <taxon>Ferrimonas</taxon>
    </lineage>
</organism>
<dbReference type="PANTHER" id="PTHR47894">
    <property type="entry name" value="HTH-TYPE TRANSCRIPTIONAL REGULATOR GADX"/>
    <property type="match status" value="1"/>
</dbReference>
<dbReference type="Pfam" id="PF12625">
    <property type="entry name" value="Arabinose_bd"/>
    <property type="match status" value="1"/>
</dbReference>
<dbReference type="PRINTS" id="PR00032">
    <property type="entry name" value="HTHARAC"/>
</dbReference>
<dbReference type="RefSeq" id="WP_345315220.1">
    <property type="nucleotide sequence ID" value="NZ_BAABLF010000002.1"/>
</dbReference>
<dbReference type="EMBL" id="BAABLF010000002">
    <property type="protein sequence ID" value="GAA5186613.1"/>
    <property type="molecule type" value="Genomic_DNA"/>
</dbReference>
<dbReference type="InterPro" id="IPR018060">
    <property type="entry name" value="HTH_AraC"/>
</dbReference>
<dbReference type="PANTHER" id="PTHR47894:SF1">
    <property type="entry name" value="HTH-TYPE TRANSCRIPTIONAL REGULATOR VQSM"/>
    <property type="match status" value="1"/>
</dbReference>
<name>A0ABP9RV47_9GAMM</name>
<evidence type="ECO:0000256" key="3">
    <source>
        <dbReference type="ARBA" id="ARBA00023163"/>
    </source>
</evidence>
<gene>
    <name evidence="5" type="ORF">GCM10025772_02530</name>
</gene>
<accession>A0ABP9RV47</accession>
<proteinExistence type="predicted"/>
<protein>
    <submittedName>
        <fullName evidence="5">AraC family transcriptional regulator</fullName>
    </submittedName>
</protein>
<dbReference type="Gene3D" id="1.10.10.60">
    <property type="entry name" value="Homeodomain-like"/>
    <property type="match status" value="1"/>
</dbReference>
<evidence type="ECO:0000256" key="1">
    <source>
        <dbReference type="ARBA" id="ARBA00023015"/>
    </source>
</evidence>
<dbReference type="InterPro" id="IPR032687">
    <property type="entry name" value="AraC-type_N"/>
</dbReference>
<dbReference type="InterPro" id="IPR009057">
    <property type="entry name" value="Homeodomain-like_sf"/>
</dbReference>